<dbReference type="GO" id="GO:0051536">
    <property type="term" value="F:iron-sulfur cluster binding"/>
    <property type="evidence" value="ECO:0007669"/>
    <property type="project" value="UniProtKB-KW"/>
</dbReference>
<evidence type="ECO:0000313" key="6">
    <source>
        <dbReference type="EMBL" id="SEK42617.1"/>
    </source>
</evidence>
<gene>
    <name evidence="6" type="ORF">SAMN05216469_102301</name>
</gene>
<dbReference type="InterPro" id="IPR013785">
    <property type="entry name" value="Aldolase_TIM"/>
</dbReference>
<evidence type="ECO:0000313" key="7">
    <source>
        <dbReference type="Proteomes" id="UP000186015"/>
    </source>
</evidence>
<accession>A0A1H7GYN5</accession>
<organism evidence="6 7">
    <name type="scientific">Ruminococcus albus</name>
    <dbReference type="NCBI Taxonomy" id="1264"/>
    <lineage>
        <taxon>Bacteria</taxon>
        <taxon>Bacillati</taxon>
        <taxon>Bacillota</taxon>
        <taxon>Clostridia</taxon>
        <taxon>Eubacteriales</taxon>
        <taxon>Oscillospiraceae</taxon>
        <taxon>Ruminococcus</taxon>
    </lineage>
</organism>
<dbReference type="SFLD" id="SFLDS00029">
    <property type="entry name" value="Radical_SAM"/>
    <property type="match status" value="1"/>
</dbReference>
<dbReference type="SFLD" id="SFLDG01111">
    <property type="entry name" value="Uncharacterised_Radical_SAM_Su"/>
    <property type="match status" value="1"/>
</dbReference>
<dbReference type="InterPro" id="IPR023821">
    <property type="entry name" value="rSAM_TatD-assoc"/>
</dbReference>
<dbReference type="AlphaFoldDB" id="A0A1H7GYN5"/>
<dbReference type="EMBL" id="FOAT01000002">
    <property type="protein sequence ID" value="SEK42617.1"/>
    <property type="molecule type" value="Genomic_DNA"/>
</dbReference>
<dbReference type="RefSeq" id="WP_074829739.1">
    <property type="nucleotide sequence ID" value="NZ_FOAT01000002.1"/>
</dbReference>
<evidence type="ECO:0000256" key="1">
    <source>
        <dbReference type="ARBA" id="ARBA00022691"/>
    </source>
</evidence>
<dbReference type="PROSITE" id="PS51918">
    <property type="entry name" value="RADICAL_SAM"/>
    <property type="match status" value="1"/>
</dbReference>
<proteinExistence type="predicted"/>
<evidence type="ECO:0000256" key="4">
    <source>
        <dbReference type="ARBA" id="ARBA00023014"/>
    </source>
</evidence>
<dbReference type="InterPro" id="IPR023822">
    <property type="entry name" value="rSAM_TatD-assoc_bac"/>
</dbReference>
<evidence type="ECO:0000256" key="3">
    <source>
        <dbReference type="ARBA" id="ARBA00023004"/>
    </source>
</evidence>
<feature type="domain" description="Radical SAM core" evidence="5">
    <location>
        <begin position="10"/>
        <end position="206"/>
    </location>
</feature>
<dbReference type="PANTHER" id="PTHR11228:SF34">
    <property type="entry name" value="TUNGSTEN-CONTAINING ALDEHYDE FERREDOXIN OXIDOREDUCTASE COFACTOR MODIFYING PROTEIN"/>
    <property type="match status" value="1"/>
</dbReference>
<evidence type="ECO:0000259" key="5">
    <source>
        <dbReference type="PROSITE" id="PS51918"/>
    </source>
</evidence>
<dbReference type="PANTHER" id="PTHR11228">
    <property type="entry name" value="RADICAL SAM DOMAIN PROTEIN"/>
    <property type="match status" value="1"/>
</dbReference>
<dbReference type="Proteomes" id="UP000186015">
    <property type="component" value="Unassembled WGS sequence"/>
</dbReference>
<dbReference type="OrthoDB" id="6258756at2"/>
<dbReference type="GO" id="GO:0046872">
    <property type="term" value="F:metal ion binding"/>
    <property type="evidence" value="ECO:0007669"/>
    <property type="project" value="UniProtKB-KW"/>
</dbReference>
<dbReference type="SUPFAM" id="SSF102114">
    <property type="entry name" value="Radical SAM enzymes"/>
    <property type="match status" value="1"/>
</dbReference>
<name>A0A1H7GYN5_RUMAL</name>
<dbReference type="Pfam" id="PF04055">
    <property type="entry name" value="Radical_SAM"/>
    <property type="match status" value="1"/>
</dbReference>
<dbReference type="NCBIfam" id="TIGR04100">
    <property type="entry name" value="rSAM_pair_X"/>
    <property type="match status" value="1"/>
</dbReference>
<dbReference type="GO" id="GO:0003824">
    <property type="term" value="F:catalytic activity"/>
    <property type="evidence" value="ECO:0007669"/>
    <property type="project" value="InterPro"/>
</dbReference>
<dbReference type="InterPro" id="IPR050377">
    <property type="entry name" value="Radical_SAM_PqqE_MftC-like"/>
</dbReference>
<dbReference type="InterPro" id="IPR007197">
    <property type="entry name" value="rSAM"/>
</dbReference>
<reference evidence="6 7" key="1">
    <citation type="submission" date="2016-10" db="EMBL/GenBank/DDBJ databases">
        <authorList>
            <person name="de Groot N.N."/>
        </authorList>
    </citation>
    <scope>NUCLEOTIDE SEQUENCE [LARGE SCALE GENOMIC DNA]</scope>
    <source>
        <strain evidence="6 7">KH2T6</strain>
    </source>
</reference>
<protein>
    <submittedName>
        <fullName evidence="6">Radical SAM enzyme, TIGR04100 family</fullName>
    </submittedName>
</protein>
<dbReference type="CDD" id="cd01335">
    <property type="entry name" value="Radical_SAM"/>
    <property type="match status" value="1"/>
</dbReference>
<keyword evidence="1" id="KW-0949">S-adenosyl-L-methionine</keyword>
<sequence>MKKTAMTISYELWGKLYLNITNKCPCACTFCLRQNDDGAYGSDPLWLEHQPSFDEVIENLKTRDLSSYKEIIFCGYGEPTSELDILLKTAEYIRSVCDTPIRLNTNGLANLIHGRKTEQDFNGLIDTVSISLNASDSEAYMAITRPKWTDKDCFAEMLSFAETMKKYVPNVILTVVDVIGEEEIAKSQAVADSIGVTLRVRPLETK</sequence>
<dbReference type="InterPro" id="IPR058240">
    <property type="entry name" value="rSAM_sf"/>
</dbReference>
<evidence type="ECO:0000256" key="2">
    <source>
        <dbReference type="ARBA" id="ARBA00022723"/>
    </source>
</evidence>
<dbReference type="Gene3D" id="3.20.20.70">
    <property type="entry name" value="Aldolase class I"/>
    <property type="match status" value="1"/>
</dbReference>
<dbReference type="NCBIfam" id="TIGR04038">
    <property type="entry name" value="tatD_link_rSAM"/>
    <property type="match status" value="1"/>
</dbReference>
<keyword evidence="4" id="KW-0411">Iron-sulfur</keyword>
<keyword evidence="2" id="KW-0479">Metal-binding</keyword>
<keyword evidence="3" id="KW-0408">Iron</keyword>